<evidence type="ECO:0000313" key="1">
    <source>
        <dbReference type="EMBL" id="JAH90775.1"/>
    </source>
</evidence>
<sequence>MAFSFTITKQLVSSLTLQQRRSQIIKQLGFSSMQDGTSGPFLPFPTIQLSNNRFNNHTQSTDTFFKEN</sequence>
<protein>
    <submittedName>
        <fullName evidence="1">Uncharacterized protein</fullName>
    </submittedName>
</protein>
<proteinExistence type="predicted"/>
<accession>A0A0E9WMK4</accession>
<dbReference type="EMBL" id="GBXM01017802">
    <property type="protein sequence ID" value="JAH90775.1"/>
    <property type="molecule type" value="Transcribed_RNA"/>
</dbReference>
<reference evidence="1" key="2">
    <citation type="journal article" date="2015" name="Fish Shellfish Immunol.">
        <title>Early steps in the European eel (Anguilla anguilla)-Vibrio vulnificus interaction in the gills: Role of the RtxA13 toxin.</title>
        <authorList>
            <person name="Callol A."/>
            <person name="Pajuelo D."/>
            <person name="Ebbesson L."/>
            <person name="Teles M."/>
            <person name="MacKenzie S."/>
            <person name="Amaro C."/>
        </authorList>
    </citation>
    <scope>NUCLEOTIDE SEQUENCE</scope>
</reference>
<dbReference type="AlphaFoldDB" id="A0A0E9WMK4"/>
<organism evidence="1">
    <name type="scientific">Anguilla anguilla</name>
    <name type="common">European freshwater eel</name>
    <name type="synonym">Muraena anguilla</name>
    <dbReference type="NCBI Taxonomy" id="7936"/>
    <lineage>
        <taxon>Eukaryota</taxon>
        <taxon>Metazoa</taxon>
        <taxon>Chordata</taxon>
        <taxon>Craniata</taxon>
        <taxon>Vertebrata</taxon>
        <taxon>Euteleostomi</taxon>
        <taxon>Actinopterygii</taxon>
        <taxon>Neopterygii</taxon>
        <taxon>Teleostei</taxon>
        <taxon>Anguilliformes</taxon>
        <taxon>Anguillidae</taxon>
        <taxon>Anguilla</taxon>
    </lineage>
</organism>
<reference evidence="1" key="1">
    <citation type="submission" date="2014-11" db="EMBL/GenBank/DDBJ databases">
        <authorList>
            <person name="Amaro Gonzalez C."/>
        </authorList>
    </citation>
    <scope>NUCLEOTIDE SEQUENCE</scope>
</reference>
<name>A0A0E9WMK4_ANGAN</name>